<dbReference type="SUPFAM" id="SSF54211">
    <property type="entry name" value="Ribosomal protein S5 domain 2-like"/>
    <property type="match status" value="1"/>
</dbReference>
<keyword evidence="2 9" id="KW-0547">Nucleotide-binding</keyword>
<evidence type="ECO:0000256" key="4">
    <source>
        <dbReference type="ARBA" id="ARBA00022801"/>
    </source>
</evidence>
<dbReference type="Gene3D" id="3.30.230.10">
    <property type="match status" value="1"/>
</dbReference>
<evidence type="ECO:0000256" key="9">
    <source>
        <dbReference type="HAMAP-Rule" id="MF_01498"/>
    </source>
</evidence>
<dbReference type="FunFam" id="3.40.50.300:FF:000050">
    <property type="entry name" value="DNA repair protein RadA"/>
    <property type="match status" value="1"/>
</dbReference>
<comment type="similarity">
    <text evidence="9 11">Belongs to the RecA family. RadA subfamily.</text>
</comment>
<dbReference type="GO" id="GO:0008270">
    <property type="term" value="F:zinc ion binding"/>
    <property type="evidence" value="ECO:0007669"/>
    <property type="project" value="UniProtKB-KW"/>
</dbReference>
<dbReference type="Gene3D" id="3.40.50.300">
    <property type="entry name" value="P-loop containing nucleotide triphosphate hydrolases"/>
    <property type="match status" value="1"/>
</dbReference>
<accession>A0A143WPK6</accession>
<feature type="short sequence motif" description="RadA KNRFG motif" evidence="9">
    <location>
        <begin position="258"/>
        <end position="262"/>
    </location>
</feature>
<feature type="domain" description="RecA family profile 1" evidence="12">
    <location>
        <begin position="73"/>
        <end position="221"/>
    </location>
</feature>
<dbReference type="InterPro" id="IPR020568">
    <property type="entry name" value="Ribosomal_Su5_D2-typ_SF"/>
</dbReference>
<feature type="region of interest" description="Lon-protease-like" evidence="9">
    <location>
        <begin position="358"/>
        <end position="461"/>
    </location>
</feature>
<evidence type="ECO:0000256" key="2">
    <source>
        <dbReference type="ARBA" id="ARBA00022741"/>
    </source>
</evidence>
<gene>
    <name evidence="9 13" type="primary">radA</name>
    <name evidence="13" type="ORF">PMARG_ME00053</name>
</gene>
<evidence type="ECO:0000256" key="11">
    <source>
        <dbReference type="RuleBase" id="RU003555"/>
    </source>
</evidence>
<dbReference type="GO" id="GO:0140664">
    <property type="term" value="F:ATP-dependent DNA damage sensor activity"/>
    <property type="evidence" value="ECO:0007669"/>
    <property type="project" value="InterPro"/>
</dbReference>
<keyword evidence="11" id="KW-0863">Zinc-finger</keyword>
<keyword evidence="14" id="KW-1185">Reference proteome</keyword>
<dbReference type="GO" id="GO:0000725">
    <property type="term" value="P:recombinational repair"/>
    <property type="evidence" value="ECO:0007669"/>
    <property type="project" value="UniProtKB-UniRule"/>
</dbReference>
<evidence type="ECO:0000256" key="10">
    <source>
        <dbReference type="NCBIfam" id="TIGR00416"/>
    </source>
</evidence>
<dbReference type="InterPro" id="IPR014774">
    <property type="entry name" value="KaiC-like_dom"/>
</dbReference>
<feature type="binding site" evidence="9">
    <location>
        <begin position="102"/>
        <end position="109"/>
    </location>
    <ligand>
        <name>ATP</name>
        <dbReference type="ChEBI" id="CHEBI:30616"/>
    </ligand>
</feature>
<dbReference type="InterPro" id="IPR027417">
    <property type="entry name" value="P-loop_NTPase"/>
</dbReference>
<dbReference type="Pfam" id="PF13541">
    <property type="entry name" value="ChlI"/>
    <property type="match status" value="1"/>
</dbReference>
<dbReference type="GO" id="GO:0005524">
    <property type="term" value="F:ATP binding"/>
    <property type="evidence" value="ECO:0007669"/>
    <property type="project" value="UniProtKB-UniRule"/>
</dbReference>
<comment type="function">
    <text evidence="9">Plays a role in repairing double-strand DNA breaks, probably involving stabilizing or processing branched DNA or blocked replication forks.</text>
</comment>
<dbReference type="Proteomes" id="UP000095697">
    <property type="component" value="Chromosome I"/>
</dbReference>
<dbReference type="SMART" id="SM00382">
    <property type="entry name" value="AAA"/>
    <property type="match status" value="1"/>
</dbReference>
<dbReference type="EMBL" id="LN999831">
    <property type="protein sequence ID" value="CUX95668.1"/>
    <property type="molecule type" value="Genomic_DNA"/>
</dbReference>
<dbReference type="PANTHER" id="PTHR32472">
    <property type="entry name" value="DNA REPAIR PROTEIN RADA"/>
    <property type="match status" value="1"/>
</dbReference>
<keyword evidence="5 9" id="KW-0067">ATP-binding</keyword>
<dbReference type="AlphaFoldDB" id="A0A143WPK6"/>
<evidence type="ECO:0000256" key="1">
    <source>
        <dbReference type="ARBA" id="ARBA00022723"/>
    </source>
</evidence>
<keyword evidence="11" id="KW-0862">Zinc</keyword>
<evidence type="ECO:0000256" key="3">
    <source>
        <dbReference type="ARBA" id="ARBA00022763"/>
    </source>
</evidence>
<evidence type="ECO:0000256" key="8">
    <source>
        <dbReference type="ARBA" id="ARBA00023204"/>
    </source>
</evidence>
<keyword evidence="1 9" id="KW-0479">Metal-binding</keyword>
<evidence type="ECO:0000256" key="7">
    <source>
        <dbReference type="ARBA" id="ARBA00023125"/>
    </source>
</evidence>
<comment type="function">
    <text evidence="11">DNA-dependent ATPase involved in processing of recombination intermediates, plays a role in repairing DNA breaks. Stimulates the branch migration of RecA-mediated strand transfer reactions, allowing the 3' invading strand to extend heteroduplex DNA faster. Binds ssDNA in the presence of ADP but not other nucleotides, has ATPase activity that is stimulated by ssDNA and various branched DNA structures, but inhibited by SSB. Does not have RecA's homology-searching function.</text>
</comment>
<dbReference type="OrthoDB" id="9803906at2"/>
<dbReference type="InterPro" id="IPR004504">
    <property type="entry name" value="DNA_repair_RadA"/>
</dbReference>
<evidence type="ECO:0000256" key="6">
    <source>
        <dbReference type="ARBA" id="ARBA00023016"/>
    </source>
</evidence>
<keyword evidence="8 9" id="KW-0234">DNA repair</keyword>
<dbReference type="GO" id="GO:0005829">
    <property type="term" value="C:cytosol"/>
    <property type="evidence" value="ECO:0007669"/>
    <property type="project" value="TreeGrafter"/>
</dbReference>
<keyword evidence="6 9" id="KW-0346">Stress response</keyword>
<dbReference type="InterPro" id="IPR014721">
    <property type="entry name" value="Ribsml_uS5_D2-typ_fold_subgr"/>
</dbReference>
<dbReference type="GO" id="GO:0016787">
    <property type="term" value="F:hydrolase activity"/>
    <property type="evidence" value="ECO:0007669"/>
    <property type="project" value="UniProtKB-KW"/>
</dbReference>
<dbReference type="HAMAP" id="MF_01498">
    <property type="entry name" value="RadA_bact"/>
    <property type="match status" value="1"/>
</dbReference>
<dbReference type="RefSeq" id="WP_067569009.1">
    <property type="nucleotide sequence ID" value="NZ_LN999831.1"/>
</dbReference>
<dbReference type="PRINTS" id="PR01874">
    <property type="entry name" value="DNAREPAIRADA"/>
</dbReference>
<sequence length="461" mass="50584">MAKIAKHTFACNQCDTTYLRWQGQCTVCYAWNSITEILFNSTNSAVSQDQFSGYAGNNRVNKIQKLSEINIEDIPRFSTGFKELDRVLGGGIVPGSVILIGGNPGVGKSTLLMQTLYNITANMNTLYVTGEESLKQVALRAHRINLPIRDISILSETSIEKICIKALQKKIKLIIIDSIQVMHMTNLQSLPGSVTQIRESAAYLTRFAKTKDVAIIIVYHVTQNGSLAGPKMLEHCIDCSIMLNRDSDSSILTLRSHKNRFGAINELGLFTMTAHGLCEISNPSAIFLTSGEITSGSSVMVVWKGTRPLLVAIQALIDNSIIIENPRIVTVGLEKKNRLAILLAVLHRHGGLQIADKNLFINVVGGIKIHETSADLALMLAIISSMRDCPLPKDLVTFGEIGIAGEIRPVPSGPERIQEAFQHGFQRAIVPQENVPKKNTTDMQIFGVKKITDVLSILEKI</sequence>
<keyword evidence="4" id="KW-0378">Hydrolase</keyword>
<protein>
    <recommendedName>
        <fullName evidence="9 10">DNA repair protein RadA</fullName>
    </recommendedName>
</protein>
<dbReference type="GO" id="GO:0003684">
    <property type="term" value="F:damaged DNA binding"/>
    <property type="evidence" value="ECO:0007669"/>
    <property type="project" value="InterPro"/>
</dbReference>
<keyword evidence="7 9" id="KW-0238">DNA-binding</keyword>
<evidence type="ECO:0000259" key="12">
    <source>
        <dbReference type="PROSITE" id="PS50162"/>
    </source>
</evidence>
<dbReference type="Pfam" id="PF06745">
    <property type="entry name" value="ATPase"/>
    <property type="match status" value="1"/>
</dbReference>
<dbReference type="PROSITE" id="PS50162">
    <property type="entry name" value="RECA_2"/>
    <property type="match status" value="1"/>
</dbReference>
<keyword evidence="3 9" id="KW-0227">DNA damage</keyword>
<name>A0A143WPK6_9ENTR</name>
<comment type="domain">
    <text evidence="9">The middle region has homology to RecA with ATPase motifs including the RadA KNRFG motif, while the C-terminus is homologous to Lon protease.</text>
</comment>
<organism evidence="13 14">
    <name type="scientific">Candidatus Mikella endobia</name>
    <dbReference type="NCBI Taxonomy" id="1778264"/>
    <lineage>
        <taxon>Bacteria</taxon>
        <taxon>Pseudomonadati</taxon>
        <taxon>Pseudomonadota</taxon>
        <taxon>Gammaproteobacteria</taxon>
        <taxon>Enterobacterales</taxon>
        <taxon>Enterobacteriaceae</taxon>
        <taxon>Candidatus Mikella</taxon>
    </lineage>
</organism>
<dbReference type="InterPro" id="IPR003593">
    <property type="entry name" value="AAA+_ATPase"/>
</dbReference>
<dbReference type="NCBIfam" id="TIGR00416">
    <property type="entry name" value="sms"/>
    <property type="match status" value="1"/>
</dbReference>
<dbReference type="SUPFAM" id="SSF52540">
    <property type="entry name" value="P-loop containing nucleoside triphosphate hydrolases"/>
    <property type="match status" value="1"/>
</dbReference>
<reference evidence="14" key="1">
    <citation type="submission" date="2016-01" db="EMBL/GenBank/DDBJ databases">
        <authorList>
            <person name="Husnik F."/>
        </authorList>
    </citation>
    <scope>NUCLEOTIDE SEQUENCE [LARGE SCALE GENOMIC DNA]</scope>
</reference>
<dbReference type="KEGG" id="cmik:PMARG_ME00053"/>
<evidence type="ECO:0000313" key="14">
    <source>
        <dbReference type="Proteomes" id="UP000095697"/>
    </source>
</evidence>
<proteinExistence type="inferred from homology"/>
<evidence type="ECO:0000256" key="5">
    <source>
        <dbReference type="ARBA" id="ARBA00022840"/>
    </source>
</evidence>
<dbReference type="InterPro" id="IPR020588">
    <property type="entry name" value="RecA_ATP-bd"/>
</dbReference>
<evidence type="ECO:0000313" key="13">
    <source>
        <dbReference type="EMBL" id="CUX95668.1"/>
    </source>
</evidence>
<dbReference type="PANTHER" id="PTHR32472:SF10">
    <property type="entry name" value="DNA REPAIR PROTEIN RADA-LIKE PROTEIN"/>
    <property type="match status" value="1"/>
</dbReference>
<dbReference type="PATRIC" id="fig|1778264.3.peg.48"/>
<dbReference type="STRING" id="1778264.PMARG_ME00053"/>